<feature type="coiled-coil region" evidence="1">
    <location>
        <begin position="373"/>
        <end position="421"/>
    </location>
</feature>
<dbReference type="PANTHER" id="PTHR41259">
    <property type="entry name" value="DOUBLE-STRAND BREAK REPAIR RAD50 ATPASE, PUTATIVE-RELATED"/>
    <property type="match status" value="1"/>
</dbReference>
<keyword evidence="1" id="KW-0175">Coiled coil</keyword>
<sequence>MEIKEIQISGFGKWSHQLFSVEQTFHLFCGANESGKSTLYQFIRTMLFGFSRKRVNQRNFEPKDSSLFGGKMVLEHEVYGKVIIERFKSVQNGKATLYLADGQMGDEALLKKLLFPLTEALFDEIFSFRPEDLFQVQGLQEEKLQELLVAIGLTGSKKIMSLRNQYNQETQNLYKPNGKNPVINQKIQEYQVLQETIRQKESQEKEYQTLLSTIKQVEETQTFIQEERKICTQKNRILAEKIQKWPLYEEWLEKKQVVRHQPVGLVSTKIQQLEQAYQEEQYLSQEERRLIEAETHSEKPMSTSYLFYRQHEEACQALLAQQPKVTEALSKKRIYEKQQNEQVELTQTLAHQYQWPERWHPDLMIEPKDIGLMEQIMVEQEQIQQQKQQHEEKVAEIGQQVQQLEYEVQQLEQEQNQHRLIDSPVFVAIGAGGGLLAIGLYSLVMHVFMLLILGVLLFIGGGYAFYGSKKQKQRDKELKAKWQQKLGEMDWMKAQEEKAKIDYQKVEKSAQFNQQKLAAINRRYQVNLNGENNWQVVLAQRSRWQHAWQVIQDLTAQTESCQRILEQYRENVAFLAEWLPITTLDDAQLLEQVQKFIQEKMREHLTMSEHQTALQVTQSLKNIQNRRKELSASLQQLLKEAGLRQISQIPEFLQNSQSSLKMRERMHTLEILLTPVFDLAKVEEKAEVRYNHEEELRKQEILRQDFEGNLQQLQALYYQKQQMEQDGSLTQLYQKQEMLKNELERHVQRWEKSKLSETFIQEIFEQLSTQKFELLLKQVSEYFAYFTLGEYNKCLFEKEQVEVERKDGQRFLLKDLSTGTRNQLYLAFRLGFIRMHLQECRFPVIIDDGWVHYDQKRKQAFFDVLVGLSQETQVICFSSDKEIVQYTQKHHFCLTEL</sequence>
<dbReference type="RefSeq" id="WP_126824150.1">
    <property type="nucleotide sequence ID" value="NZ_JBHLWU010000002.1"/>
</dbReference>
<dbReference type="OrthoDB" id="9764467at2"/>
<dbReference type="Pfam" id="PF13514">
    <property type="entry name" value="AAA_27"/>
    <property type="match status" value="1"/>
</dbReference>
<feature type="coiled-coil region" evidence="1">
    <location>
        <begin position="696"/>
        <end position="753"/>
    </location>
</feature>
<dbReference type="AlphaFoldDB" id="A0A430AGE0"/>
<dbReference type="Gene3D" id="3.40.50.300">
    <property type="entry name" value="P-loop containing nucleotide triphosphate hydrolases"/>
    <property type="match status" value="2"/>
</dbReference>
<protein>
    <recommendedName>
        <fullName evidence="3">YhaN AAA domain-containing protein</fullName>
    </recommendedName>
</protein>
<evidence type="ECO:0000256" key="1">
    <source>
        <dbReference type="SAM" id="Coils"/>
    </source>
</evidence>
<dbReference type="InterPro" id="IPR027417">
    <property type="entry name" value="P-loop_NTPase"/>
</dbReference>
<dbReference type="SUPFAM" id="SSF52540">
    <property type="entry name" value="P-loop containing nucleoside triphosphate hydrolases"/>
    <property type="match status" value="2"/>
</dbReference>
<evidence type="ECO:0000313" key="5">
    <source>
        <dbReference type="Proteomes" id="UP000288669"/>
    </source>
</evidence>
<name>A0A430AGE0_9ENTE</name>
<feature type="domain" description="YhaN AAA" evidence="3">
    <location>
        <begin position="1"/>
        <end position="206"/>
    </location>
</feature>
<evidence type="ECO:0000259" key="3">
    <source>
        <dbReference type="Pfam" id="PF13514"/>
    </source>
</evidence>
<gene>
    <name evidence="4" type="ORF">CBF30_06790</name>
</gene>
<proteinExistence type="predicted"/>
<keyword evidence="5" id="KW-1185">Reference proteome</keyword>
<reference evidence="4 5" key="1">
    <citation type="submission" date="2017-05" db="EMBL/GenBank/DDBJ databases">
        <title>Vagococcus spp. assemblies.</title>
        <authorList>
            <person name="Gulvik C.A."/>
        </authorList>
    </citation>
    <scope>NUCLEOTIDE SEQUENCE [LARGE SCALE GENOMIC DNA]</scope>
    <source>
        <strain evidence="4 5">DSM 24756</strain>
    </source>
</reference>
<accession>A0A430AGE0</accession>
<evidence type="ECO:0000256" key="2">
    <source>
        <dbReference type="SAM" id="Phobius"/>
    </source>
</evidence>
<dbReference type="EMBL" id="NGJZ01000002">
    <property type="protein sequence ID" value="RSU06961.1"/>
    <property type="molecule type" value="Genomic_DNA"/>
</dbReference>
<keyword evidence="2" id="KW-0472">Membrane</keyword>
<dbReference type="Proteomes" id="UP000288669">
    <property type="component" value="Unassembled WGS sequence"/>
</dbReference>
<feature type="coiled-coil region" evidence="1">
    <location>
        <begin position="183"/>
        <end position="220"/>
    </location>
</feature>
<organism evidence="4 5">
    <name type="scientific">Vagococcus entomophilus</name>
    <dbReference type="NCBI Taxonomy" id="1160095"/>
    <lineage>
        <taxon>Bacteria</taxon>
        <taxon>Bacillati</taxon>
        <taxon>Bacillota</taxon>
        <taxon>Bacilli</taxon>
        <taxon>Lactobacillales</taxon>
        <taxon>Enterococcaceae</taxon>
        <taxon>Vagococcus</taxon>
    </lineage>
</organism>
<feature type="transmembrane region" description="Helical" evidence="2">
    <location>
        <begin position="447"/>
        <end position="466"/>
    </location>
</feature>
<keyword evidence="2" id="KW-0812">Transmembrane</keyword>
<dbReference type="PANTHER" id="PTHR41259:SF1">
    <property type="entry name" value="DOUBLE-STRAND BREAK REPAIR RAD50 ATPASE, PUTATIVE-RELATED"/>
    <property type="match status" value="1"/>
</dbReference>
<feature type="transmembrane region" description="Helical" evidence="2">
    <location>
        <begin position="420"/>
        <end position="441"/>
    </location>
</feature>
<evidence type="ECO:0000313" key="4">
    <source>
        <dbReference type="EMBL" id="RSU06961.1"/>
    </source>
</evidence>
<comment type="caution">
    <text evidence="4">The sequence shown here is derived from an EMBL/GenBank/DDBJ whole genome shotgun (WGS) entry which is preliminary data.</text>
</comment>
<dbReference type="InterPro" id="IPR038734">
    <property type="entry name" value="YhaN_AAA"/>
</dbReference>
<keyword evidence="2" id="KW-1133">Transmembrane helix</keyword>